<comment type="caution">
    <text evidence="1">The sequence shown here is derived from an EMBL/GenBank/DDBJ whole genome shotgun (WGS) entry which is preliminary data.</text>
</comment>
<evidence type="ECO:0000313" key="1">
    <source>
        <dbReference type="EMBL" id="GIF21731.1"/>
    </source>
</evidence>
<accession>A0A919NPK4</accession>
<protein>
    <recommendedName>
        <fullName evidence="3">IrrE N-terminal-like domain-containing protein</fullName>
    </recommendedName>
</protein>
<reference evidence="1" key="1">
    <citation type="submission" date="2021-01" db="EMBL/GenBank/DDBJ databases">
        <title>Whole genome shotgun sequence of Actinoplanes tereljensis NBRC 105297.</title>
        <authorList>
            <person name="Komaki H."/>
            <person name="Tamura T."/>
        </authorList>
    </citation>
    <scope>NUCLEOTIDE SEQUENCE</scope>
    <source>
        <strain evidence="1">NBRC 105297</strain>
    </source>
</reference>
<proteinExistence type="predicted"/>
<dbReference type="RefSeq" id="WP_203808565.1">
    <property type="nucleotide sequence ID" value="NZ_BOMY01000031.1"/>
</dbReference>
<organism evidence="1 2">
    <name type="scientific">Paractinoplanes tereljensis</name>
    <dbReference type="NCBI Taxonomy" id="571912"/>
    <lineage>
        <taxon>Bacteria</taxon>
        <taxon>Bacillati</taxon>
        <taxon>Actinomycetota</taxon>
        <taxon>Actinomycetes</taxon>
        <taxon>Micromonosporales</taxon>
        <taxon>Micromonosporaceae</taxon>
        <taxon>Paractinoplanes</taxon>
    </lineage>
</organism>
<gene>
    <name evidence="1" type="ORF">Ate02nite_44610</name>
</gene>
<evidence type="ECO:0000313" key="2">
    <source>
        <dbReference type="Proteomes" id="UP000623608"/>
    </source>
</evidence>
<dbReference type="AlphaFoldDB" id="A0A919NPK4"/>
<evidence type="ECO:0008006" key="3">
    <source>
        <dbReference type="Google" id="ProtNLM"/>
    </source>
</evidence>
<sequence length="448" mass="49618">MSGDADLQIRWEWLSAPEVRAPELKATWAHLSIVAGSDCVTLVEDRESGSSRRSIFTSLYPLAEWVAYNWWFLKADSRPATALSRLPARYDALWSGYGERYRARHGLRGVGDGFLWPDLFIMPEGDTARIIWAADRGSVAEERPVRFLTSGNVSIDGGLLTQRLANFVESVIDRLREQGVGETPLATEWASIQGADTDEADFCLAAARLGLDPYSEALKYSDDIVRTSDQLSDPDLLGDFLDVVDPDKIAATLSWVSAVKGEIDNLTSRPSGDVAELKSLARPSPKWNGLRPWELGWAQAQLVRNSMGLGHEQTFEIERLLTDVTRPTNTLGIHALGQLKDGGLPLLVVSHRQPDSSKRFVLARALWHVLWRNTPTFLVTSAYTDRQKTERAFAAEVLAPAQGIASRLVDDGVHSGLEDSALVELAGHFRVSTLLVQHQIENQLIPTW</sequence>
<dbReference type="Proteomes" id="UP000623608">
    <property type="component" value="Unassembled WGS sequence"/>
</dbReference>
<keyword evidence="2" id="KW-1185">Reference proteome</keyword>
<name>A0A919NPK4_9ACTN</name>
<dbReference type="EMBL" id="BOMY01000031">
    <property type="protein sequence ID" value="GIF21731.1"/>
    <property type="molecule type" value="Genomic_DNA"/>
</dbReference>